<evidence type="ECO:0000313" key="2">
    <source>
        <dbReference type="EMBL" id="SVE50070.1"/>
    </source>
</evidence>
<sequence>RSTHSIRIGHARIWNGGSSLDIAKRFGWDEPPLGTPREEPEEFPPSSTIPQGADFLANPPRQFRHRKWGIEYRLIQNTDNYVSYACTNEQQVDQVIFLKNRRALTIEAVKSLLKGKYKTHYFEDFNYPIASLIQEHTHSNNQQYCVRGQFSLFVLLELTGINPEG</sequence>
<name>A0A383E0V5_9ZZZZ</name>
<reference evidence="2" key="1">
    <citation type="submission" date="2018-05" db="EMBL/GenBank/DDBJ databases">
        <authorList>
            <person name="Lanie J.A."/>
            <person name="Ng W.-L."/>
            <person name="Kazmierczak K.M."/>
            <person name="Andrzejewski T.M."/>
            <person name="Davidsen T.M."/>
            <person name="Wayne K.J."/>
            <person name="Tettelin H."/>
            <person name="Glass J.I."/>
            <person name="Rusch D."/>
            <person name="Podicherti R."/>
            <person name="Tsui H.-C.T."/>
            <person name="Winkler M.E."/>
        </authorList>
    </citation>
    <scope>NUCLEOTIDE SEQUENCE</scope>
</reference>
<organism evidence="2">
    <name type="scientific">marine metagenome</name>
    <dbReference type="NCBI Taxonomy" id="408172"/>
    <lineage>
        <taxon>unclassified sequences</taxon>
        <taxon>metagenomes</taxon>
        <taxon>ecological metagenomes</taxon>
    </lineage>
</organism>
<feature type="region of interest" description="Disordered" evidence="1">
    <location>
        <begin position="30"/>
        <end position="51"/>
    </location>
</feature>
<feature type="non-terminal residue" evidence="2">
    <location>
        <position position="1"/>
    </location>
</feature>
<gene>
    <name evidence="2" type="ORF">METZ01_LOCUS502924</name>
</gene>
<evidence type="ECO:0000256" key="1">
    <source>
        <dbReference type="SAM" id="MobiDB-lite"/>
    </source>
</evidence>
<accession>A0A383E0V5</accession>
<dbReference type="AlphaFoldDB" id="A0A383E0V5"/>
<dbReference type="EMBL" id="UINC01221652">
    <property type="protein sequence ID" value="SVE50070.1"/>
    <property type="molecule type" value="Genomic_DNA"/>
</dbReference>
<protein>
    <submittedName>
        <fullName evidence="2">Uncharacterized protein</fullName>
    </submittedName>
</protein>
<proteinExistence type="predicted"/>